<gene>
    <name evidence="3" type="ORF">AVDCRST_MAG07-2945</name>
</gene>
<evidence type="ECO:0000256" key="2">
    <source>
        <dbReference type="SAM" id="SignalP"/>
    </source>
</evidence>
<protein>
    <submittedName>
        <fullName evidence="3">FIG00995371: possibly secreted protein</fullName>
    </submittedName>
</protein>
<evidence type="ECO:0000313" key="3">
    <source>
        <dbReference type="EMBL" id="CAA9350090.1"/>
    </source>
</evidence>
<feature type="region of interest" description="Disordered" evidence="1">
    <location>
        <begin position="40"/>
        <end position="63"/>
    </location>
</feature>
<dbReference type="AlphaFoldDB" id="A0A6J4M5G8"/>
<feature type="chain" id="PRO_5038678983" evidence="2">
    <location>
        <begin position="23"/>
        <end position="316"/>
    </location>
</feature>
<reference evidence="3" key="1">
    <citation type="submission" date="2020-02" db="EMBL/GenBank/DDBJ databases">
        <authorList>
            <person name="Meier V. D."/>
        </authorList>
    </citation>
    <scope>NUCLEOTIDE SEQUENCE</scope>
    <source>
        <strain evidence="3">AVDCRST_MAG07</strain>
    </source>
</reference>
<keyword evidence="2" id="KW-0732">Signal</keyword>
<name>A0A6J4M5G8_9ACTN</name>
<feature type="compositionally biased region" description="Gly residues" evidence="1">
    <location>
        <begin position="296"/>
        <end position="308"/>
    </location>
</feature>
<evidence type="ECO:0000256" key="1">
    <source>
        <dbReference type="SAM" id="MobiDB-lite"/>
    </source>
</evidence>
<proteinExistence type="predicted"/>
<feature type="compositionally biased region" description="Basic and acidic residues" evidence="1">
    <location>
        <begin position="46"/>
        <end position="55"/>
    </location>
</feature>
<sequence>MNTPSTLAAFAATLAVVFGASAGAGRLVGPVGAATPEAAAAASADGHADGGHEPAPDTAPAGGLDVGGLSVAADGYALRLARSTAPAGRPFRLEFTVTGPDGAPLVEYTRAHEKDLHLIVVRRDLTQFSHPHPTRDDAGRWSLPLTLPEPGTYKIIVDFTPAGRDSALTLAADLTVPGPYAPAPLPPPSLTAQADGFTVSLDGGLTAGRSSELAFTVRRDGRPVTDLDPYLGAYGHLVVLRAGDAAYLHVHPEESDAAGPEVVFAADVPAAGTHRLFLDFSVDGVVRTAELTVHAGAGGDPAGGSAGEGHGEDGHS</sequence>
<dbReference type="EMBL" id="CADCUB010000142">
    <property type="protein sequence ID" value="CAA9350090.1"/>
    <property type="molecule type" value="Genomic_DNA"/>
</dbReference>
<feature type="signal peptide" evidence="2">
    <location>
        <begin position="1"/>
        <end position="22"/>
    </location>
</feature>
<organism evidence="3">
    <name type="scientific">uncultured Frankineae bacterium</name>
    <dbReference type="NCBI Taxonomy" id="437475"/>
    <lineage>
        <taxon>Bacteria</taxon>
        <taxon>Bacillati</taxon>
        <taxon>Actinomycetota</taxon>
        <taxon>Actinomycetes</taxon>
        <taxon>Frankiales</taxon>
        <taxon>environmental samples</taxon>
    </lineage>
</organism>
<feature type="region of interest" description="Disordered" evidence="1">
    <location>
        <begin position="295"/>
        <end position="316"/>
    </location>
</feature>
<accession>A0A6J4M5G8</accession>